<dbReference type="GO" id="GO:0016020">
    <property type="term" value="C:membrane"/>
    <property type="evidence" value="ECO:0007669"/>
    <property type="project" value="InterPro"/>
</dbReference>
<protein>
    <recommendedName>
        <fullName evidence="5">Protein DETOXIFICATION</fullName>
    </recommendedName>
</protein>
<accession>A0A5J5AZ91</accession>
<evidence type="ECO:0000256" key="2">
    <source>
        <dbReference type="SAM" id="Phobius"/>
    </source>
</evidence>
<dbReference type="GO" id="GO:0015297">
    <property type="term" value="F:antiporter activity"/>
    <property type="evidence" value="ECO:0007669"/>
    <property type="project" value="InterPro"/>
</dbReference>
<keyword evidence="2" id="KW-0472">Membrane</keyword>
<comment type="similarity">
    <text evidence="1">Belongs to the multi antimicrobial extrusion (MATE) (TC 2.A.66.1) family.</text>
</comment>
<evidence type="ECO:0000313" key="3">
    <source>
        <dbReference type="EMBL" id="KAA8535610.1"/>
    </source>
</evidence>
<keyword evidence="2" id="KW-1133">Transmembrane helix</keyword>
<organism evidence="3 4">
    <name type="scientific">Nyssa sinensis</name>
    <dbReference type="NCBI Taxonomy" id="561372"/>
    <lineage>
        <taxon>Eukaryota</taxon>
        <taxon>Viridiplantae</taxon>
        <taxon>Streptophyta</taxon>
        <taxon>Embryophyta</taxon>
        <taxon>Tracheophyta</taxon>
        <taxon>Spermatophyta</taxon>
        <taxon>Magnoliopsida</taxon>
        <taxon>eudicotyledons</taxon>
        <taxon>Gunneridae</taxon>
        <taxon>Pentapetalae</taxon>
        <taxon>asterids</taxon>
        <taxon>Cornales</taxon>
        <taxon>Nyssaceae</taxon>
        <taxon>Nyssa</taxon>
    </lineage>
</organism>
<dbReference type="Proteomes" id="UP000325577">
    <property type="component" value="Linkage Group LG17"/>
</dbReference>
<feature type="transmembrane region" description="Helical" evidence="2">
    <location>
        <begin position="78"/>
        <end position="100"/>
    </location>
</feature>
<dbReference type="PANTHER" id="PTHR11206">
    <property type="entry name" value="MULTIDRUG RESISTANCE PROTEIN"/>
    <property type="match status" value="1"/>
</dbReference>
<name>A0A5J5AZ91_9ASTE</name>
<dbReference type="AlphaFoldDB" id="A0A5J5AZ91"/>
<dbReference type="InterPro" id="IPR002528">
    <property type="entry name" value="MATE_fam"/>
</dbReference>
<reference evidence="3 4" key="1">
    <citation type="submission" date="2019-09" db="EMBL/GenBank/DDBJ databases">
        <title>A chromosome-level genome assembly of the Chinese tupelo Nyssa sinensis.</title>
        <authorList>
            <person name="Yang X."/>
            <person name="Kang M."/>
            <person name="Yang Y."/>
            <person name="Xiong H."/>
            <person name="Wang M."/>
            <person name="Zhang Z."/>
            <person name="Wang Z."/>
            <person name="Wu H."/>
            <person name="Ma T."/>
            <person name="Liu J."/>
            <person name="Xi Z."/>
        </authorList>
    </citation>
    <scope>NUCLEOTIDE SEQUENCE [LARGE SCALE GENOMIC DNA]</scope>
    <source>
        <strain evidence="3">J267</strain>
        <tissue evidence="3">Leaf</tissue>
    </source>
</reference>
<dbReference type="GO" id="GO:0042910">
    <property type="term" value="F:xenobiotic transmembrane transporter activity"/>
    <property type="evidence" value="ECO:0007669"/>
    <property type="project" value="InterPro"/>
</dbReference>
<proteinExistence type="inferred from homology"/>
<feature type="transmembrane region" description="Helical" evidence="2">
    <location>
        <begin position="32"/>
        <end position="58"/>
    </location>
</feature>
<dbReference type="EMBL" id="CM018040">
    <property type="protein sequence ID" value="KAA8535610.1"/>
    <property type="molecule type" value="Genomic_DNA"/>
</dbReference>
<dbReference type="Pfam" id="PF01554">
    <property type="entry name" value="MatE"/>
    <property type="match status" value="1"/>
</dbReference>
<sequence length="164" mass="17906">MKTGMSCALDTFCGQSYGAKQYRMLGIHMQRAMFVLLLASIPLACIWFNAGHILAFLGQDPEISAEAGLYARFIIPSIFAYGILQGAALANAISYWTLYVRISPSCKKTWTGLSKEALDDVPKFISLAIPSAAMVCLEILSFEMMVLLSGLLPNPILETSVPFD</sequence>
<keyword evidence="4" id="KW-1185">Reference proteome</keyword>
<dbReference type="OrthoDB" id="2126698at2759"/>
<gene>
    <name evidence="3" type="ORF">F0562_030613</name>
</gene>
<evidence type="ECO:0000313" key="4">
    <source>
        <dbReference type="Proteomes" id="UP000325577"/>
    </source>
</evidence>
<evidence type="ECO:0008006" key="5">
    <source>
        <dbReference type="Google" id="ProtNLM"/>
    </source>
</evidence>
<keyword evidence="2" id="KW-0812">Transmembrane</keyword>
<evidence type="ECO:0000256" key="1">
    <source>
        <dbReference type="ARBA" id="ARBA00010199"/>
    </source>
</evidence>